<protein>
    <submittedName>
        <fullName evidence="1">Uncharacterized protein</fullName>
    </submittedName>
</protein>
<name>A0AA91GBU2_9ENTE</name>
<reference evidence="1 2" key="1">
    <citation type="submission" date="2014-12" db="EMBL/GenBank/DDBJ databases">
        <title>Draft genome sequences of 29 type strains of Enterococci.</title>
        <authorList>
            <person name="Zhong Z."/>
            <person name="Sun Z."/>
            <person name="Liu W."/>
            <person name="Zhang W."/>
            <person name="Zhang H."/>
        </authorList>
    </citation>
    <scope>NUCLEOTIDE SEQUENCE [LARGE SCALE GENOMIC DNA]</scope>
    <source>
        <strain evidence="1 2">DSM 22801</strain>
    </source>
</reference>
<comment type="caution">
    <text evidence="1">The sequence shown here is derived from an EMBL/GenBank/DDBJ whole genome shotgun (WGS) entry which is preliminary data.</text>
</comment>
<dbReference type="EMBL" id="JXLC01000005">
    <property type="protein sequence ID" value="OJG92534.1"/>
    <property type="molecule type" value="Genomic_DNA"/>
</dbReference>
<proteinExistence type="predicted"/>
<sequence>MIFFDPNLIYTDVKQAHLSDNKDTPKINKKDAEYSIQASFLLAN</sequence>
<evidence type="ECO:0000313" key="2">
    <source>
        <dbReference type="Proteomes" id="UP000183039"/>
    </source>
</evidence>
<gene>
    <name evidence="1" type="ORF">RV15_GL002959</name>
</gene>
<dbReference type="Proteomes" id="UP000183039">
    <property type="component" value="Unassembled WGS sequence"/>
</dbReference>
<organism evidence="1 2">
    <name type="scientific">Enterococcus silesiacus</name>
    <dbReference type="NCBI Taxonomy" id="332949"/>
    <lineage>
        <taxon>Bacteria</taxon>
        <taxon>Bacillati</taxon>
        <taxon>Bacillota</taxon>
        <taxon>Bacilli</taxon>
        <taxon>Lactobacillales</taxon>
        <taxon>Enterococcaceae</taxon>
        <taxon>Enterococcus</taxon>
    </lineage>
</organism>
<evidence type="ECO:0000313" key="1">
    <source>
        <dbReference type="EMBL" id="OJG92534.1"/>
    </source>
</evidence>
<accession>A0AA91GBU2</accession>
<dbReference type="AlphaFoldDB" id="A0AA91GBU2"/>